<protein>
    <recommendedName>
        <fullName evidence="1">Cyclic nucleotide-binding domain-containing protein</fullName>
    </recommendedName>
</protein>
<reference evidence="2 3" key="1">
    <citation type="journal article" date="2021" name="BMC Biol.">
        <title>Horizontally acquired antibacterial genes associated with adaptive radiation of ladybird beetles.</title>
        <authorList>
            <person name="Li H.S."/>
            <person name="Tang X.F."/>
            <person name="Huang Y.H."/>
            <person name="Xu Z.Y."/>
            <person name="Chen M.L."/>
            <person name="Du X.Y."/>
            <person name="Qiu B.Y."/>
            <person name="Chen P.T."/>
            <person name="Zhang W."/>
            <person name="Slipinski A."/>
            <person name="Escalona H.E."/>
            <person name="Waterhouse R.M."/>
            <person name="Zwick A."/>
            <person name="Pang H."/>
        </authorList>
    </citation>
    <scope>NUCLEOTIDE SEQUENCE [LARGE SCALE GENOMIC DNA]</scope>
    <source>
        <strain evidence="2">SYSU2018</strain>
    </source>
</reference>
<dbReference type="InterPro" id="IPR000595">
    <property type="entry name" value="cNMP-bd_dom"/>
</dbReference>
<dbReference type="CDD" id="cd00038">
    <property type="entry name" value="CAP_ED"/>
    <property type="match status" value="1"/>
</dbReference>
<accession>A0ABD2MGX6</accession>
<dbReference type="EMBL" id="JABFTP020000001">
    <property type="protein sequence ID" value="KAL3265629.1"/>
    <property type="molecule type" value="Genomic_DNA"/>
</dbReference>
<dbReference type="PROSITE" id="PS50042">
    <property type="entry name" value="CNMP_BINDING_3"/>
    <property type="match status" value="1"/>
</dbReference>
<evidence type="ECO:0000259" key="1">
    <source>
        <dbReference type="PROSITE" id="PS50042"/>
    </source>
</evidence>
<dbReference type="InterPro" id="IPR018490">
    <property type="entry name" value="cNMP-bd_dom_sf"/>
</dbReference>
<keyword evidence="3" id="KW-1185">Reference proteome</keyword>
<dbReference type="PANTHER" id="PTHR23011">
    <property type="entry name" value="CYCLIC NUCLEOTIDE-BINDING DOMAIN CONTAINING PROTEIN"/>
    <property type="match status" value="1"/>
</dbReference>
<evidence type="ECO:0000313" key="3">
    <source>
        <dbReference type="Proteomes" id="UP001516400"/>
    </source>
</evidence>
<name>A0ABD2MGX6_9CUCU</name>
<dbReference type="InterPro" id="IPR018488">
    <property type="entry name" value="cNMP-bd_CS"/>
</dbReference>
<dbReference type="SUPFAM" id="SSF51206">
    <property type="entry name" value="cAMP-binding domain-like"/>
    <property type="match status" value="2"/>
</dbReference>
<dbReference type="AlphaFoldDB" id="A0ABD2MGX6"/>
<sequence length="494" mass="57962">MVRQKSKVQVVTPEEKTARAIRARKRFKAAARLAYANQFWLEDFSDMKLGDNVAKNIRLLTQKTKKKSKFTLEQKMIMNTEKDKRTEEEKKKLHRVLSGLKCFRRYPNSVKKQLAEVTYFSYIPPKRTVVRQDDEARALFFLLAGEVVVYQKIFDKVLNEWVTNEVGNREAGSMFGEVSLLHGVKRTATVVTIDHCELLVLRKEDFDAVLRSSVMAEWEEIRRCMSLFTYFDNWDEIALRDCCILSKVRYYGVEDVVLSEDIGDKKFVYFLVEGQCHLVEHLEVEVHQIGCKTKYKLLAENDDSSLCMEKDKMLYGMAGPVIDRQISAISTSMMSEDPRTVSAMLLEKAEMEREKQRSQHESLGKSVKTYFIRVGIFNSKATFNIGENFVRRFVIASKKTKILMIPRYWLVQKNKEIWNHIKHFLNQRLPNTKSVFQDFLQQKKWYAYKRKLVDGIISSCKKVNLNNIHNVPYSIRMQEDLSYYECNPNKRFVK</sequence>
<comment type="caution">
    <text evidence="2">The sequence shown here is derived from an EMBL/GenBank/DDBJ whole genome shotgun (WGS) entry which is preliminary data.</text>
</comment>
<dbReference type="InterPro" id="IPR014710">
    <property type="entry name" value="RmlC-like_jellyroll"/>
</dbReference>
<dbReference type="Gene3D" id="2.60.120.10">
    <property type="entry name" value="Jelly Rolls"/>
    <property type="match status" value="1"/>
</dbReference>
<gene>
    <name evidence="2" type="ORF">HHI36_009834</name>
</gene>
<dbReference type="Pfam" id="PF00027">
    <property type="entry name" value="cNMP_binding"/>
    <property type="match status" value="1"/>
</dbReference>
<dbReference type="Proteomes" id="UP001516400">
    <property type="component" value="Unassembled WGS sequence"/>
</dbReference>
<organism evidence="2 3">
    <name type="scientific">Cryptolaemus montrouzieri</name>
    <dbReference type="NCBI Taxonomy" id="559131"/>
    <lineage>
        <taxon>Eukaryota</taxon>
        <taxon>Metazoa</taxon>
        <taxon>Ecdysozoa</taxon>
        <taxon>Arthropoda</taxon>
        <taxon>Hexapoda</taxon>
        <taxon>Insecta</taxon>
        <taxon>Pterygota</taxon>
        <taxon>Neoptera</taxon>
        <taxon>Endopterygota</taxon>
        <taxon>Coleoptera</taxon>
        <taxon>Polyphaga</taxon>
        <taxon>Cucujiformia</taxon>
        <taxon>Coccinelloidea</taxon>
        <taxon>Coccinellidae</taxon>
        <taxon>Scymninae</taxon>
        <taxon>Scymnini</taxon>
        <taxon>Cryptolaemus</taxon>
    </lineage>
</organism>
<feature type="domain" description="Cyclic nucleotide-binding" evidence="1">
    <location>
        <begin position="102"/>
        <end position="210"/>
    </location>
</feature>
<dbReference type="PROSITE" id="PS00889">
    <property type="entry name" value="CNMP_BINDING_2"/>
    <property type="match status" value="1"/>
</dbReference>
<proteinExistence type="predicted"/>
<evidence type="ECO:0000313" key="2">
    <source>
        <dbReference type="EMBL" id="KAL3265629.1"/>
    </source>
</evidence>
<dbReference type="PANTHER" id="PTHR23011:SF41">
    <property type="entry name" value="CYCLIC NUCLEOTIDE-BINDING DOMAIN-CONTAINING PROTEIN"/>
    <property type="match status" value="1"/>
</dbReference>
<dbReference type="SMART" id="SM00100">
    <property type="entry name" value="cNMP"/>
    <property type="match status" value="1"/>
</dbReference>